<evidence type="ECO:0000313" key="7">
    <source>
        <dbReference type="Proteomes" id="UP000179467"/>
    </source>
</evidence>
<evidence type="ECO:0000313" key="6">
    <source>
        <dbReference type="EMBL" id="OHT18921.1"/>
    </source>
</evidence>
<dbReference type="FunFam" id="3.40.605.10:FF:000007">
    <property type="entry name" value="NAD/NADP-dependent betaine aldehyde dehydrogenase"/>
    <property type="match status" value="1"/>
</dbReference>
<dbReference type="EC" id="1.2.1.79" evidence="6"/>
<feature type="active site" evidence="3">
    <location>
        <position position="241"/>
    </location>
</feature>
<feature type="domain" description="Aldehyde dehydrogenase" evidence="5">
    <location>
        <begin position="17"/>
        <end position="461"/>
    </location>
</feature>
<comment type="similarity">
    <text evidence="1 4">Belongs to the aldehyde dehydrogenase family.</text>
</comment>
<accession>A0A1S1HBW2</accession>
<evidence type="ECO:0000256" key="1">
    <source>
        <dbReference type="ARBA" id="ARBA00009986"/>
    </source>
</evidence>
<organism evidence="6 7">
    <name type="scientific">Edaphosphingomonas haloaromaticamans</name>
    <dbReference type="NCBI Taxonomy" id="653954"/>
    <lineage>
        <taxon>Bacteria</taxon>
        <taxon>Pseudomonadati</taxon>
        <taxon>Pseudomonadota</taxon>
        <taxon>Alphaproteobacteria</taxon>
        <taxon>Sphingomonadales</taxon>
        <taxon>Rhizorhabdaceae</taxon>
        <taxon>Edaphosphingomonas</taxon>
    </lineage>
</organism>
<dbReference type="RefSeq" id="WP_070935490.1">
    <property type="nucleotide sequence ID" value="NZ_MIPT01000001.1"/>
</dbReference>
<dbReference type="Proteomes" id="UP000179467">
    <property type="component" value="Unassembled WGS sequence"/>
</dbReference>
<dbReference type="SUPFAM" id="SSF53720">
    <property type="entry name" value="ALDH-like"/>
    <property type="match status" value="1"/>
</dbReference>
<dbReference type="FunFam" id="3.40.309.10:FF:000009">
    <property type="entry name" value="Aldehyde dehydrogenase A"/>
    <property type="match status" value="1"/>
</dbReference>
<evidence type="ECO:0000256" key="4">
    <source>
        <dbReference type="RuleBase" id="RU003345"/>
    </source>
</evidence>
<evidence type="ECO:0000256" key="3">
    <source>
        <dbReference type="PROSITE-ProRule" id="PRU10007"/>
    </source>
</evidence>
<gene>
    <name evidence="6" type="primary">gabD</name>
    <name evidence="6" type="ORF">BHE75_00901</name>
</gene>
<dbReference type="OrthoDB" id="9802947at2"/>
<protein>
    <submittedName>
        <fullName evidence="6">Succinate-semialdehyde dehydrogenase [NADP(+)] GabD</fullName>
        <ecNumber evidence="6">1.2.1.79</ecNumber>
    </submittedName>
</protein>
<dbReference type="PROSITE" id="PS00687">
    <property type="entry name" value="ALDEHYDE_DEHYDR_GLU"/>
    <property type="match status" value="1"/>
</dbReference>
<reference evidence="6 7" key="1">
    <citation type="submission" date="2016-09" db="EMBL/GenBank/DDBJ databases">
        <title>Metabolic pathway, cell adaptation mechanisms and a novel monoxygenase revealed through proteogenomic-transcription analysis of a Sphingomonas haloaromaticamans strain degrading the fungicide ortho-phenylphenol.</title>
        <authorList>
            <person name="Perruchon C."/>
            <person name="Papadopoulou E.S."/>
            <person name="Rousidou C."/>
            <person name="Vasileiadis S."/>
            <person name="Tanou G."/>
            <person name="Amoutzias G."/>
            <person name="Molassiotis A."/>
            <person name="Karpouzas D.G."/>
        </authorList>
    </citation>
    <scope>NUCLEOTIDE SEQUENCE [LARGE SCALE GENOMIC DNA]</scope>
    <source>
        <strain evidence="6 7">P3</strain>
    </source>
</reference>
<evidence type="ECO:0000259" key="5">
    <source>
        <dbReference type="Pfam" id="PF00171"/>
    </source>
</evidence>
<comment type="caution">
    <text evidence="6">The sequence shown here is derived from an EMBL/GenBank/DDBJ whole genome shotgun (WGS) entry which is preliminary data.</text>
</comment>
<dbReference type="InterPro" id="IPR044086">
    <property type="entry name" value="LUC3-like"/>
</dbReference>
<name>A0A1S1HBW2_9SPHN</name>
<dbReference type="PANTHER" id="PTHR11699">
    <property type="entry name" value="ALDEHYDE DEHYDROGENASE-RELATED"/>
    <property type="match status" value="1"/>
</dbReference>
<dbReference type="EMBL" id="MIPT01000001">
    <property type="protein sequence ID" value="OHT18921.1"/>
    <property type="molecule type" value="Genomic_DNA"/>
</dbReference>
<dbReference type="GO" id="GO:0036243">
    <property type="term" value="F:succinate-semialdehyde dehydrogenase (NADP+) activity"/>
    <property type="evidence" value="ECO:0007669"/>
    <property type="project" value="UniProtKB-EC"/>
</dbReference>
<keyword evidence="7" id="KW-1185">Reference proteome</keyword>
<dbReference type="InterPro" id="IPR016162">
    <property type="entry name" value="Ald_DH_N"/>
</dbReference>
<dbReference type="InterPro" id="IPR015590">
    <property type="entry name" value="Aldehyde_DH_dom"/>
</dbReference>
<keyword evidence="2 4" id="KW-0560">Oxidoreductase</keyword>
<dbReference type="CDD" id="cd07106">
    <property type="entry name" value="ALDH_AldA-AAD23400"/>
    <property type="match status" value="1"/>
</dbReference>
<dbReference type="InterPro" id="IPR016160">
    <property type="entry name" value="Ald_DH_CS_CYS"/>
</dbReference>
<dbReference type="Gene3D" id="3.40.309.10">
    <property type="entry name" value="Aldehyde Dehydrogenase, Chain A, domain 2"/>
    <property type="match status" value="1"/>
</dbReference>
<proteinExistence type="inferred from homology"/>
<dbReference type="InterPro" id="IPR016161">
    <property type="entry name" value="Ald_DH/histidinol_DH"/>
</dbReference>
<dbReference type="Pfam" id="PF00171">
    <property type="entry name" value="Aldedh"/>
    <property type="match status" value="1"/>
</dbReference>
<sequence length="468" mass="49454">MAEYQMLIDGALTDGSAELEVVNPATGQPFTSVARASEADMLRAIAAAKAAQPGWAAKPLAERQAALMRLADAIDANAADLARTLVMEQGKPLEQAQAETAYAAVFIRHFAAQSLEPETVQDDEAYHIQAHYRPLGVVAGITPWNFPLLIGCYKLAPAVLLGNSFIWKAAPTTPVTALMIGKLAKDIFPAGIVNVLVDKNDLGAVLTSHPDVAKISFTGSTPTGRKVMEAAASSLKRLTLELGGNDAGIVLPDADIAKTAQRAVGSAFFNAGQVCIALKRLYVHRSIYEEMCDALASEVAQLALGDGLEQGTRVGPLQNAQQYEKAKTYLEAAHADGRVIAGGRARAGGGYFIEPTLVRDIGDGSKLVDEEQFAPILPVIAYDDPADVIGRANSSEYGLGGSVWSEDIDKAVAVASQIESGTVWINHHTHFGPHIPFAGAKQSGLGVEFGKEGLTEFAQRTVISVSRA</sequence>
<dbReference type="Gene3D" id="3.40.605.10">
    <property type="entry name" value="Aldehyde Dehydrogenase, Chain A, domain 1"/>
    <property type="match status" value="1"/>
</dbReference>
<dbReference type="PROSITE" id="PS00070">
    <property type="entry name" value="ALDEHYDE_DEHYDR_CYS"/>
    <property type="match status" value="1"/>
</dbReference>
<dbReference type="InterPro" id="IPR016163">
    <property type="entry name" value="Ald_DH_C"/>
</dbReference>
<dbReference type="AlphaFoldDB" id="A0A1S1HBW2"/>
<evidence type="ECO:0000256" key="2">
    <source>
        <dbReference type="ARBA" id="ARBA00023002"/>
    </source>
</evidence>
<dbReference type="InterPro" id="IPR029510">
    <property type="entry name" value="Ald_DH_CS_GLU"/>
</dbReference>